<dbReference type="Proteomes" id="UP000177583">
    <property type="component" value="Unassembled WGS sequence"/>
</dbReference>
<dbReference type="SUPFAM" id="SSF49478">
    <property type="entry name" value="Cna protein B-type domain"/>
    <property type="match status" value="1"/>
</dbReference>
<reference evidence="4 5" key="1">
    <citation type="journal article" date="2016" name="Nat. Commun.">
        <title>Thousands of microbial genomes shed light on interconnected biogeochemical processes in an aquifer system.</title>
        <authorList>
            <person name="Anantharaman K."/>
            <person name="Brown C.T."/>
            <person name="Hug L.A."/>
            <person name="Sharon I."/>
            <person name="Castelle C.J."/>
            <person name="Probst A.J."/>
            <person name="Thomas B.C."/>
            <person name="Singh A."/>
            <person name="Wilkins M.J."/>
            <person name="Karaoz U."/>
            <person name="Brodie E.L."/>
            <person name="Williams K.H."/>
            <person name="Hubbard S.S."/>
            <person name="Banfield J.F."/>
        </authorList>
    </citation>
    <scope>NUCLEOTIDE SEQUENCE [LARGE SCALE GENOMIC DNA]</scope>
</reference>
<gene>
    <name evidence="4" type="ORF">A2557_12210</name>
</gene>
<comment type="caution">
    <text evidence="4">The sequence shown here is derived from an EMBL/GenBank/DDBJ whole genome shotgun (WGS) entry which is preliminary data.</text>
</comment>
<dbReference type="Pfam" id="PF13620">
    <property type="entry name" value="CarboxypepD_reg"/>
    <property type="match status" value="1"/>
</dbReference>
<dbReference type="InterPro" id="IPR013783">
    <property type="entry name" value="Ig-like_fold"/>
</dbReference>
<dbReference type="InterPro" id="IPR008969">
    <property type="entry name" value="CarboxyPept-like_regulatory"/>
</dbReference>
<feature type="chain" id="PRO_5009524755" description="SbsA Ig-like domain-containing protein" evidence="2">
    <location>
        <begin position="20"/>
        <end position="592"/>
    </location>
</feature>
<accession>A0A1F6GMP7</accession>
<evidence type="ECO:0000256" key="1">
    <source>
        <dbReference type="ARBA" id="ARBA00022729"/>
    </source>
</evidence>
<proteinExistence type="predicted"/>
<evidence type="ECO:0000256" key="2">
    <source>
        <dbReference type="SAM" id="SignalP"/>
    </source>
</evidence>
<feature type="signal peptide" evidence="2">
    <location>
        <begin position="1"/>
        <end position="19"/>
    </location>
</feature>
<name>A0A1F6GMP7_9PROT</name>
<dbReference type="SUPFAM" id="SSF49464">
    <property type="entry name" value="Carboxypeptidase regulatory domain-like"/>
    <property type="match status" value="1"/>
</dbReference>
<evidence type="ECO:0000313" key="5">
    <source>
        <dbReference type="Proteomes" id="UP000177583"/>
    </source>
</evidence>
<organism evidence="4 5">
    <name type="scientific">Candidatus Lambdaproteobacteria bacterium RIFOXYD2_FULL_56_26</name>
    <dbReference type="NCBI Taxonomy" id="1817773"/>
    <lineage>
        <taxon>Bacteria</taxon>
        <taxon>Pseudomonadati</taxon>
        <taxon>Pseudomonadota</taxon>
        <taxon>Candidatus Lambdaproteobacteria</taxon>
    </lineage>
</organism>
<dbReference type="Pfam" id="PF13205">
    <property type="entry name" value="Big_5"/>
    <property type="match status" value="2"/>
</dbReference>
<feature type="domain" description="SbsA Ig-like" evidence="3">
    <location>
        <begin position="155"/>
        <end position="269"/>
    </location>
</feature>
<dbReference type="AlphaFoldDB" id="A0A1F6GMP7"/>
<keyword evidence="1 2" id="KW-0732">Signal</keyword>
<evidence type="ECO:0000259" key="3">
    <source>
        <dbReference type="Pfam" id="PF13205"/>
    </source>
</evidence>
<dbReference type="Gene3D" id="2.60.40.10">
    <property type="entry name" value="Immunoglobulins"/>
    <property type="match status" value="1"/>
</dbReference>
<dbReference type="Gene3D" id="2.60.40.1120">
    <property type="entry name" value="Carboxypeptidase-like, regulatory domain"/>
    <property type="match status" value="1"/>
</dbReference>
<dbReference type="EMBL" id="MFNF01000057">
    <property type="protein sequence ID" value="OGG99358.1"/>
    <property type="molecule type" value="Genomic_DNA"/>
</dbReference>
<evidence type="ECO:0000313" key="4">
    <source>
        <dbReference type="EMBL" id="OGG99358.1"/>
    </source>
</evidence>
<protein>
    <recommendedName>
        <fullName evidence="3">SbsA Ig-like domain-containing protein</fullName>
    </recommendedName>
</protein>
<feature type="domain" description="SbsA Ig-like" evidence="3">
    <location>
        <begin position="37"/>
        <end position="128"/>
    </location>
</feature>
<dbReference type="InterPro" id="IPR032812">
    <property type="entry name" value="SbsA_Ig"/>
</dbReference>
<dbReference type="PROSITE" id="PS51257">
    <property type="entry name" value="PROKAR_LIPOPROTEIN"/>
    <property type="match status" value="1"/>
</dbReference>
<sequence>MGKLRVGLLLLLVLSLASVGCKKKGTENTASSSTGTTTSLSLTSYSPADGAASVAIDTSLDLVFNQALSEGALTVTLTGECTGALQLSADDFKTCLPLGNPVLSETATYKVTPVSNLLNATTYKIKVTGLGDEVVSPSGFITVSKAATTTTVTNPAPKVSSTSPAAGATAVALDSTLSVTFDASMDSSTLTGSSSGSSCTGSVQLSVDQFATCRPLTSQPTADSTYKTFSFKSALGSRLSYKIRVTTTAKSGAGVALESNYTQDTAFATVTNVGTLSGQVTDFTSTALSGVTVSFKRDGAVYSSTTTDSLGNYSASLPVDEFELLFTKTGFLDQTLSVTIADGVTTTARTQKLLLSSYTGTGTITGSISDAVSGTGLAGATLNLRSGQGAKTGTVVATATTDSGVTAGLYSFTGIAAGWYTVEVIKTGYQTTYFEVYSQGTGTWANQGTSVTTTLSAGQARILLRWGATPTDLDSYLSGPDNGGFLIYYGSTTIAGVNANLDQDTTSGYGPETITITTLAGTGTYCYYVHNYSGTPAISASGAVVTAFTSTDSYTYYVPNQAGGYWNVFKIVNGVFSTINAVQSTAPSTTCQ</sequence>